<reference evidence="1 2" key="1">
    <citation type="submission" date="2016-12" db="EMBL/GenBank/DDBJ databases">
        <authorList>
            <person name="Song W.-J."/>
            <person name="Kurnit D.M."/>
        </authorList>
    </citation>
    <scope>NUCLEOTIDE SEQUENCE [LARGE SCALE GENOMIC DNA]</scope>
    <source>
        <strain evidence="1 2">175</strain>
    </source>
</reference>
<dbReference type="STRING" id="1760988.SAMN02949497_4459"/>
<keyword evidence="2" id="KW-1185">Reference proteome</keyword>
<accession>A0A1Y6D8G0</accession>
<proteinExistence type="predicted"/>
<dbReference type="OrthoDB" id="1493578at2"/>
<dbReference type="RefSeq" id="WP_085215870.1">
    <property type="nucleotide sequence ID" value="NZ_FXAM01000001.1"/>
</dbReference>
<dbReference type="Proteomes" id="UP000192923">
    <property type="component" value="Unassembled WGS sequence"/>
</dbReference>
<protein>
    <recommendedName>
        <fullName evidence="3">2OG-Fe(II) oxygenase superfamily protein</fullName>
    </recommendedName>
</protein>
<dbReference type="EMBL" id="FXAM01000001">
    <property type="protein sequence ID" value="SMF97043.1"/>
    <property type="molecule type" value="Genomic_DNA"/>
</dbReference>
<evidence type="ECO:0000313" key="2">
    <source>
        <dbReference type="Proteomes" id="UP000192923"/>
    </source>
</evidence>
<evidence type="ECO:0000313" key="1">
    <source>
        <dbReference type="EMBL" id="SMF97043.1"/>
    </source>
</evidence>
<sequence length="166" mass="18770">MHYLNAILNPAQCGFLNNALIALLRSGRLDWTQDNYVRDCCGLGDIPQVDEFYDTVERQVRPIIGPAAVRANSYSRIYFKGAYLKPHVDRPGLDWTLSVCSFAEVEWPISAQGLDYQVASVPIAPGDGVLMRGTRQVHWREELRCRPDQLVIQHFYHWSEPGAAAP</sequence>
<dbReference type="AlphaFoldDB" id="A0A1Y6D8G0"/>
<evidence type="ECO:0008006" key="3">
    <source>
        <dbReference type="Google" id="ProtNLM"/>
    </source>
</evidence>
<gene>
    <name evidence="1" type="ORF">SAMN02949497_4459</name>
</gene>
<organism evidence="1 2">
    <name type="scientific">Methylomagnum ishizawai</name>
    <dbReference type="NCBI Taxonomy" id="1760988"/>
    <lineage>
        <taxon>Bacteria</taxon>
        <taxon>Pseudomonadati</taxon>
        <taxon>Pseudomonadota</taxon>
        <taxon>Gammaproteobacteria</taxon>
        <taxon>Methylococcales</taxon>
        <taxon>Methylococcaceae</taxon>
        <taxon>Methylomagnum</taxon>
    </lineage>
</organism>
<name>A0A1Y6D8G0_9GAMM</name>